<dbReference type="OrthoDB" id="10661318at2759"/>
<evidence type="ECO:0000256" key="1">
    <source>
        <dbReference type="SAM" id="MobiDB-lite"/>
    </source>
</evidence>
<comment type="caution">
    <text evidence="3">The sequence shown here is derived from an EMBL/GenBank/DDBJ whole genome shotgun (WGS) entry which is preliminary data.</text>
</comment>
<evidence type="ECO:0000313" key="4">
    <source>
        <dbReference type="Proteomes" id="UP000636479"/>
    </source>
</evidence>
<keyword evidence="4" id="KW-1185">Reference proteome</keyword>
<feature type="chain" id="PRO_5034898689" evidence="2">
    <location>
        <begin position="25"/>
        <end position="482"/>
    </location>
</feature>
<dbReference type="AlphaFoldDB" id="A0A8H6W8R8"/>
<dbReference type="EMBL" id="JACAZF010000004">
    <property type="protein sequence ID" value="KAF7307231.1"/>
    <property type="molecule type" value="Genomic_DNA"/>
</dbReference>
<name>A0A8H6W8R8_9AGAR</name>
<feature type="region of interest" description="Disordered" evidence="1">
    <location>
        <begin position="19"/>
        <end position="60"/>
    </location>
</feature>
<gene>
    <name evidence="3" type="ORF">MIND_00516800</name>
</gene>
<feature type="signal peptide" evidence="2">
    <location>
        <begin position="1"/>
        <end position="24"/>
    </location>
</feature>
<sequence length="482" mass="48059">MKIPASSSLILATIAISSSSSSLAAPTGEVPPHADSSMTSSPSGHNIEGAASRSLRPADMQESIARATEEPRGLLGDLLGAILCPVLEIGCPPKSQGGKQAIFEAAANSHPTKDEAIADLQAAIDIIQNQLSGPPPPANDEEPDSSSSDADSSSPDASGSTNDNQDYNPPSDDSSTSSPSQDTSPSTVESPSSDASGTTSSESTESTPPTSRRRRRDVPNMGSGMVGTVAGEVPVQPGQVASNIPVQPGQVTNAAPIQPGQVINSLPIQPATAANSLPLQPAQIVNAVPLPVAGTVGTATGLVDGTLQPVKAIVGSVGDTLKTSVGAARRALPMPMPMRRWASRPLSARSHVPPPPANPPAAPSPDGPSPPFMIPPVSADELPSKAPQKAKSAPGMAAHAPSDAGNVIEEVPSTAFSGPGIVVSYAPAPIAGVAGEGLKKASPATSSGSGFANTGADTVAGGVENVGSTIGSKMTKLGRDIA</sequence>
<dbReference type="GeneID" id="59344474"/>
<evidence type="ECO:0000256" key="2">
    <source>
        <dbReference type="SAM" id="SignalP"/>
    </source>
</evidence>
<protein>
    <submittedName>
        <fullName evidence="3">Uncharacterized protein</fullName>
    </submittedName>
</protein>
<feature type="region of interest" description="Disordered" evidence="1">
    <location>
        <begin position="345"/>
        <end position="401"/>
    </location>
</feature>
<feature type="compositionally biased region" description="Pro residues" evidence="1">
    <location>
        <begin position="352"/>
        <end position="374"/>
    </location>
</feature>
<evidence type="ECO:0000313" key="3">
    <source>
        <dbReference type="EMBL" id="KAF7307231.1"/>
    </source>
</evidence>
<proteinExistence type="predicted"/>
<reference evidence="3" key="1">
    <citation type="submission" date="2020-05" db="EMBL/GenBank/DDBJ databases">
        <title>Mycena genomes resolve the evolution of fungal bioluminescence.</title>
        <authorList>
            <person name="Tsai I.J."/>
        </authorList>
    </citation>
    <scope>NUCLEOTIDE SEQUENCE</scope>
    <source>
        <strain evidence="3">171206Taipei</strain>
    </source>
</reference>
<dbReference type="Proteomes" id="UP000636479">
    <property type="component" value="Unassembled WGS sequence"/>
</dbReference>
<feature type="region of interest" description="Disordered" evidence="1">
    <location>
        <begin position="129"/>
        <end position="226"/>
    </location>
</feature>
<organism evidence="3 4">
    <name type="scientific">Mycena indigotica</name>
    <dbReference type="NCBI Taxonomy" id="2126181"/>
    <lineage>
        <taxon>Eukaryota</taxon>
        <taxon>Fungi</taxon>
        <taxon>Dikarya</taxon>
        <taxon>Basidiomycota</taxon>
        <taxon>Agaricomycotina</taxon>
        <taxon>Agaricomycetes</taxon>
        <taxon>Agaricomycetidae</taxon>
        <taxon>Agaricales</taxon>
        <taxon>Marasmiineae</taxon>
        <taxon>Mycenaceae</taxon>
        <taxon>Mycena</taxon>
    </lineage>
</organism>
<accession>A0A8H6W8R8</accession>
<dbReference type="RefSeq" id="XP_037222250.1">
    <property type="nucleotide sequence ID" value="XM_037361958.1"/>
</dbReference>
<feature type="compositionally biased region" description="Low complexity" evidence="1">
    <location>
        <begin position="145"/>
        <end position="210"/>
    </location>
</feature>
<keyword evidence="2" id="KW-0732">Signal</keyword>